<keyword evidence="1" id="KW-0436">Ligase</keyword>
<dbReference type="OrthoDB" id="463286at2"/>
<name>A0A0S7BHZ6_9CHLR</name>
<keyword evidence="2" id="KW-1185">Reference proteome</keyword>
<sequence>MYALTTLFDIETNSPFAEMWRRLQTKCGMVTANETSFVHLSWQGAASYDLEHARVAVRQTASITRAFKVNIAGIGIFTGKKPVLFLNVIKNRKLLELHEVLWDRLMDSAKDMNGFYSPVEWVPHITLTYGMLLPGDLSCAVAELMYEPFTAELEIDNLAFIFLQDGMVGIDSRFELQPA</sequence>
<proteinExistence type="predicted"/>
<accession>A0A0S7BHZ6</accession>
<dbReference type="Gene3D" id="3.90.1140.10">
    <property type="entry name" value="Cyclic phosphodiesterase"/>
    <property type="match status" value="1"/>
</dbReference>
<evidence type="ECO:0000313" key="2">
    <source>
        <dbReference type="Proteomes" id="UP000055060"/>
    </source>
</evidence>
<organism evidence="1">
    <name type="scientific">Longilinea arvoryzae</name>
    <dbReference type="NCBI Taxonomy" id="360412"/>
    <lineage>
        <taxon>Bacteria</taxon>
        <taxon>Bacillati</taxon>
        <taxon>Chloroflexota</taxon>
        <taxon>Anaerolineae</taxon>
        <taxon>Anaerolineales</taxon>
        <taxon>Anaerolineaceae</taxon>
        <taxon>Longilinea</taxon>
    </lineage>
</organism>
<dbReference type="Pfam" id="PF13563">
    <property type="entry name" value="2_5_RNA_ligase2"/>
    <property type="match status" value="1"/>
</dbReference>
<dbReference type="Proteomes" id="UP000055060">
    <property type="component" value="Unassembled WGS sequence"/>
</dbReference>
<dbReference type="AlphaFoldDB" id="A0A0S7BHZ6"/>
<reference evidence="1" key="1">
    <citation type="submission" date="2015-07" db="EMBL/GenBank/DDBJ databases">
        <title>Draft Genome Sequences of Anaerolinea thermolimosa IMO-1, Bellilinea caldifistulae GOMI-1, Leptolinea tardivitalis YMTK-2, Levilinea saccharolytica KIBI-1,Longilinea arvoryzae KOME-1, Previously Described as Members of the Anaerolineaceae (Chloroflexi).</title>
        <authorList>
            <person name="Sekiguchi Y."/>
            <person name="Ohashi A."/>
            <person name="Matsuura N."/>
            <person name="Tourlousse M.D."/>
        </authorList>
    </citation>
    <scope>NUCLEOTIDE SEQUENCE [LARGE SCALE GENOMIC DNA]</scope>
    <source>
        <strain evidence="1">KOME-1</strain>
    </source>
</reference>
<gene>
    <name evidence="1" type="ORF">LARV_02482</name>
</gene>
<evidence type="ECO:0000313" key="1">
    <source>
        <dbReference type="EMBL" id="GAP14708.1"/>
    </source>
</evidence>
<dbReference type="InterPro" id="IPR009097">
    <property type="entry name" value="Cyclic_Pdiesterase"/>
</dbReference>
<dbReference type="GO" id="GO:0016874">
    <property type="term" value="F:ligase activity"/>
    <property type="evidence" value="ECO:0007669"/>
    <property type="project" value="UniProtKB-KW"/>
</dbReference>
<dbReference type="STRING" id="360412.LARV_02482"/>
<dbReference type="SUPFAM" id="SSF55144">
    <property type="entry name" value="LigT-like"/>
    <property type="match status" value="1"/>
</dbReference>
<protein>
    <submittedName>
        <fullName evidence="1">2'-5' RNA ligase superfamily</fullName>
    </submittedName>
</protein>
<dbReference type="EMBL" id="DF967972">
    <property type="protein sequence ID" value="GAP14708.1"/>
    <property type="molecule type" value="Genomic_DNA"/>
</dbReference>